<proteinExistence type="predicted"/>
<dbReference type="Gene3D" id="1.10.260.40">
    <property type="entry name" value="lambda repressor-like DNA-binding domains"/>
    <property type="match status" value="1"/>
</dbReference>
<dbReference type="EMBL" id="CP093313">
    <property type="protein sequence ID" value="UWZ81697.1"/>
    <property type="molecule type" value="Genomic_DNA"/>
</dbReference>
<protein>
    <submittedName>
        <fullName evidence="5">LacI family DNA-binding transcriptional regulator</fullName>
    </submittedName>
</protein>
<organism evidence="5 6">
    <name type="scientific">Occallatibacter riparius</name>
    <dbReference type="NCBI Taxonomy" id="1002689"/>
    <lineage>
        <taxon>Bacteria</taxon>
        <taxon>Pseudomonadati</taxon>
        <taxon>Acidobacteriota</taxon>
        <taxon>Terriglobia</taxon>
        <taxon>Terriglobales</taxon>
        <taxon>Acidobacteriaceae</taxon>
        <taxon>Occallatibacter</taxon>
    </lineage>
</organism>
<dbReference type="SMART" id="SM00354">
    <property type="entry name" value="HTH_LACI"/>
    <property type="match status" value="1"/>
</dbReference>
<dbReference type="PANTHER" id="PTHR30146:SF24">
    <property type="entry name" value="XYLOSE OPERON REGULATORY PROTEIN"/>
    <property type="match status" value="1"/>
</dbReference>
<dbReference type="AlphaFoldDB" id="A0A9J7BGQ1"/>
<dbReference type="InterPro" id="IPR000843">
    <property type="entry name" value="HTH_LacI"/>
</dbReference>
<keyword evidence="1" id="KW-0805">Transcription regulation</keyword>
<dbReference type="Pfam" id="PF00356">
    <property type="entry name" value="LacI"/>
    <property type="match status" value="1"/>
</dbReference>
<dbReference type="CDD" id="cd01392">
    <property type="entry name" value="HTH_LacI"/>
    <property type="match status" value="1"/>
</dbReference>
<dbReference type="PROSITE" id="PS50932">
    <property type="entry name" value="HTH_LACI_2"/>
    <property type="match status" value="1"/>
</dbReference>
<evidence type="ECO:0000256" key="2">
    <source>
        <dbReference type="ARBA" id="ARBA00023125"/>
    </source>
</evidence>
<name>A0A9J7BGQ1_9BACT</name>
<dbReference type="PANTHER" id="PTHR30146">
    <property type="entry name" value="LACI-RELATED TRANSCRIPTIONAL REPRESSOR"/>
    <property type="match status" value="1"/>
</dbReference>
<dbReference type="SUPFAM" id="SSF47413">
    <property type="entry name" value="lambda repressor-like DNA-binding domains"/>
    <property type="match status" value="1"/>
</dbReference>
<evidence type="ECO:0000256" key="3">
    <source>
        <dbReference type="ARBA" id="ARBA00023163"/>
    </source>
</evidence>
<keyword evidence="3" id="KW-0804">Transcription</keyword>
<evidence type="ECO:0000313" key="6">
    <source>
        <dbReference type="Proteomes" id="UP001059380"/>
    </source>
</evidence>
<reference evidence="5" key="1">
    <citation type="submission" date="2021-04" db="EMBL/GenBank/DDBJ databases">
        <title>Phylogenetic analysis of Acidobacteriaceae.</title>
        <authorList>
            <person name="Qiu L."/>
            <person name="Zhang Q."/>
        </authorList>
    </citation>
    <scope>NUCLEOTIDE SEQUENCE</scope>
    <source>
        <strain evidence="5">DSM 25168</strain>
    </source>
</reference>
<keyword evidence="6" id="KW-1185">Reference proteome</keyword>
<dbReference type="KEGG" id="orp:MOP44_14000"/>
<dbReference type="GO" id="GO:0000976">
    <property type="term" value="F:transcription cis-regulatory region binding"/>
    <property type="evidence" value="ECO:0007669"/>
    <property type="project" value="TreeGrafter"/>
</dbReference>
<sequence>MANMNQIPKLAGVSLGTVSHVLNDTVKVREPLRSRVLEAIRKTGYQPSQLARGLREQSRHQRR</sequence>
<gene>
    <name evidence="5" type="ORF">MOP44_14000</name>
</gene>
<evidence type="ECO:0000256" key="1">
    <source>
        <dbReference type="ARBA" id="ARBA00023015"/>
    </source>
</evidence>
<dbReference type="RefSeq" id="WP_260790551.1">
    <property type="nucleotide sequence ID" value="NZ_CP093313.1"/>
</dbReference>
<evidence type="ECO:0000259" key="4">
    <source>
        <dbReference type="PROSITE" id="PS50932"/>
    </source>
</evidence>
<dbReference type="GO" id="GO:0003700">
    <property type="term" value="F:DNA-binding transcription factor activity"/>
    <property type="evidence" value="ECO:0007669"/>
    <property type="project" value="TreeGrafter"/>
</dbReference>
<evidence type="ECO:0000313" key="5">
    <source>
        <dbReference type="EMBL" id="UWZ81697.1"/>
    </source>
</evidence>
<feature type="domain" description="HTH lacI-type" evidence="4">
    <location>
        <begin position="2"/>
        <end position="56"/>
    </location>
</feature>
<accession>A0A9J7BGQ1</accession>
<dbReference type="InterPro" id="IPR010982">
    <property type="entry name" value="Lambda_DNA-bd_dom_sf"/>
</dbReference>
<keyword evidence="2 5" id="KW-0238">DNA-binding</keyword>
<dbReference type="Proteomes" id="UP001059380">
    <property type="component" value="Chromosome"/>
</dbReference>